<reference evidence="2 3" key="1">
    <citation type="journal article" date="2013" name="Genome Announc.">
        <title>Genome Sequence of the Extreme Obligate Alkaliphile Bacillus marmarensis Strain DSM 21297.</title>
        <authorList>
            <person name="Wernick D.G."/>
            <person name="Choi K.Y."/>
            <person name="Tat C.A."/>
            <person name="Lafontaine Rivera J.G."/>
            <person name="Liao J.C."/>
        </authorList>
    </citation>
    <scope>NUCLEOTIDE SEQUENCE [LARGE SCALE GENOMIC DNA]</scope>
    <source>
        <strain evidence="2 3">DSM 21297</strain>
    </source>
</reference>
<evidence type="ECO:0000256" key="1">
    <source>
        <dbReference type="SAM" id="Phobius"/>
    </source>
</evidence>
<sequence length="114" mass="13477">MKLSLKFLYFVVAILIVIILTITIYNYRLNLVSGSEIEKNRILQETIWTLQEEGYTKDDIHFVSSDFNYSKGQSYEAYVAFEEDHQTFYIYTWNDPNKKEFVKRVGQTGNVLND</sequence>
<comment type="caution">
    <text evidence="2">The sequence shown here is derived from an EMBL/GenBank/DDBJ whole genome shotgun (WGS) entry which is preliminary data.</text>
</comment>
<evidence type="ECO:0008006" key="4">
    <source>
        <dbReference type="Google" id="ProtNLM"/>
    </source>
</evidence>
<gene>
    <name evidence="2" type="ORF">A33I_20535</name>
</gene>
<name>U6SL39_9BACI</name>
<dbReference type="RefSeq" id="WP_022629820.1">
    <property type="nucleotide sequence ID" value="NZ_ATAE01000060.1"/>
</dbReference>
<protein>
    <recommendedName>
        <fullName evidence="4">DUF3139 domain-containing protein</fullName>
    </recommendedName>
</protein>
<keyword evidence="1" id="KW-0472">Membrane</keyword>
<dbReference type="Pfam" id="PF11337">
    <property type="entry name" value="DUF3139"/>
    <property type="match status" value="1"/>
</dbReference>
<keyword evidence="3" id="KW-1185">Reference proteome</keyword>
<evidence type="ECO:0000313" key="3">
    <source>
        <dbReference type="Proteomes" id="UP000017170"/>
    </source>
</evidence>
<accession>U6SL39</accession>
<dbReference type="Proteomes" id="UP000017170">
    <property type="component" value="Unassembled WGS sequence"/>
</dbReference>
<proteinExistence type="predicted"/>
<evidence type="ECO:0000313" key="2">
    <source>
        <dbReference type="EMBL" id="ERN51321.1"/>
    </source>
</evidence>
<feature type="transmembrane region" description="Helical" evidence="1">
    <location>
        <begin position="7"/>
        <end position="27"/>
    </location>
</feature>
<dbReference type="PATRIC" id="fig|1188261.3.peg.3829"/>
<dbReference type="EMBL" id="ATAE01000060">
    <property type="protein sequence ID" value="ERN51321.1"/>
    <property type="molecule type" value="Genomic_DNA"/>
</dbReference>
<dbReference type="AlphaFoldDB" id="U6SL39"/>
<keyword evidence="1" id="KW-1133">Transmembrane helix</keyword>
<dbReference type="InterPro" id="IPR021486">
    <property type="entry name" value="DUF3139"/>
</dbReference>
<organism evidence="2 3">
    <name type="scientific">Alkalihalophilus marmarensis DSM 21297</name>
    <dbReference type="NCBI Taxonomy" id="1188261"/>
    <lineage>
        <taxon>Bacteria</taxon>
        <taxon>Bacillati</taxon>
        <taxon>Bacillota</taxon>
        <taxon>Bacilli</taxon>
        <taxon>Bacillales</taxon>
        <taxon>Bacillaceae</taxon>
        <taxon>Alkalihalophilus</taxon>
    </lineage>
</organism>
<keyword evidence="1" id="KW-0812">Transmembrane</keyword>